<organism evidence="9 10">
    <name type="scientific">Catenuloplanes indicus</name>
    <dbReference type="NCBI Taxonomy" id="137267"/>
    <lineage>
        <taxon>Bacteria</taxon>
        <taxon>Bacillati</taxon>
        <taxon>Actinomycetota</taxon>
        <taxon>Actinomycetes</taxon>
        <taxon>Micromonosporales</taxon>
        <taxon>Micromonosporaceae</taxon>
        <taxon>Catenuloplanes</taxon>
    </lineage>
</organism>
<dbReference type="GO" id="GO:0043953">
    <property type="term" value="P:protein transport by the Tat complex"/>
    <property type="evidence" value="ECO:0007669"/>
    <property type="project" value="UniProtKB-UniRule"/>
</dbReference>
<feature type="transmembrane region" description="Helical" evidence="7">
    <location>
        <begin position="36"/>
        <end position="54"/>
    </location>
</feature>
<protein>
    <recommendedName>
        <fullName evidence="7">Sec-independent protein translocase protein TatC</fullName>
    </recommendedName>
</protein>
<dbReference type="PANTHER" id="PTHR30371">
    <property type="entry name" value="SEC-INDEPENDENT PROTEIN TRANSLOCASE PROTEIN TATC"/>
    <property type="match status" value="1"/>
</dbReference>
<dbReference type="Proteomes" id="UP001240236">
    <property type="component" value="Unassembled WGS sequence"/>
</dbReference>
<accession>A0AAE3W6Z1</accession>
<gene>
    <name evidence="7" type="primary">tatC</name>
    <name evidence="9" type="ORF">J2S42_007091</name>
</gene>
<feature type="transmembrane region" description="Helical" evidence="7">
    <location>
        <begin position="128"/>
        <end position="150"/>
    </location>
</feature>
<keyword evidence="6 7" id="KW-0472">Membrane</keyword>
<dbReference type="GO" id="GO:0065002">
    <property type="term" value="P:intracellular protein transmembrane transport"/>
    <property type="evidence" value="ECO:0007669"/>
    <property type="project" value="TreeGrafter"/>
</dbReference>
<name>A0AAE3W6Z1_9ACTN</name>
<evidence type="ECO:0000256" key="3">
    <source>
        <dbReference type="ARBA" id="ARBA00022927"/>
    </source>
</evidence>
<keyword evidence="5 7" id="KW-0811">Translocation</keyword>
<evidence type="ECO:0000256" key="1">
    <source>
        <dbReference type="ARBA" id="ARBA00004141"/>
    </source>
</evidence>
<comment type="subunit">
    <text evidence="7">The Tat system comprises two distinct complexes: a TatABC complex, containing multiple copies of TatA, TatB and TatC subunits, and a separate TatA complex, containing only TatA subunits. Substrates initially bind to the TatABC complex, which probably triggers association of the separate TatA complex to form the active translocon.</text>
</comment>
<dbReference type="NCBIfam" id="TIGR00945">
    <property type="entry name" value="tatC"/>
    <property type="match status" value="1"/>
</dbReference>
<keyword evidence="10" id="KW-1185">Reference proteome</keyword>
<feature type="compositionally biased region" description="Basic and acidic residues" evidence="8">
    <location>
        <begin position="327"/>
        <end position="342"/>
    </location>
</feature>
<dbReference type="AlphaFoldDB" id="A0AAE3W6Z1"/>
<keyword evidence="4 7" id="KW-1133">Transmembrane helix</keyword>
<evidence type="ECO:0000256" key="6">
    <source>
        <dbReference type="ARBA" id="ARBA00023136"/>
    </source>
</evidence>
<evidence type="ECO:0000313" key="10">
    <source>
        <dbReference type="Proteomes" id="UP001240236"/>
    </source>
</evidence>
<keyword evidence="7" id="KW-1003">Cell membrane</keyword>
<comment type="function">
    <text evidence="7">Part of the twin-arginine translocation (Tat) system that transports large folded proteins containing a characteristic twin-arginine motif in their signal peptide across membranes. Together with TatB, TatC is part of a receptor directly interacting with Tat signal peptides.</text>
</comment>
<dbReference type="EMBL" id="JAUSUZ010000001">
    <property type="protein sequence ID" value="MDQ0370422.1"/>
    <property type="molecule type" value="Genomic_DNA"/>
</dbReference>
<evidence type="ECO:0000256" key="4">
    <source>
        <dbReference type="ARBA" id="ARBA00022989"/>
    </source>
</evidence>
<dbReference type="InterPro" id="IPR002033">
    <property type="entry name" value="TatC"/>
</dbReference>
<comment type="subcellular location">
    <subcellularLocation>
        <location evidence="7">Cell membrane</location>
        <topology evidence="7">Multi-pass membrane protein</topology>
    </subcellularLocation>
    <subcellularLocation>
        <location evidence="1">Membrane</location>
        <topology evidence="1">Multi-pass membrane protein</topology>
    </subcellularLocation>
</comment>
<keyword evidence="7" id="KW-0813">Transport</keyword>
<evidence type="ECO:0000313" key="9">
    <source>
        <dbReference type="EMBL" id="MDQ0370422.1"/>
    </source>
</evidence>
<keyword evidence="2 7" id="KW-0812">Transmembrane</keyword>
<feature type="transmembrane region" description="Helical" evidence="7">
    <location>
        <begin position="234"/>
        <end position="256"/>
    </location>
</feature>
<reference evidence="9 10" key="1">
    <citation type="submission" date="2023-07" db="EMBL/GenBank/DDBJ databases">
        <title>Sequencing the genomes of 1000 actinobacteria strains.</title>
        <authorList>
            <person name="Klenk H.-P."/>
        </authorList>
    </citation>
    <scope>NUCLEOTIDE SEQUENCE [LARGE SCALE GENOMIC DNA]</scope>
    <source>
        <strain evidence="9 10">DSM 44709</strain>
    </source>
</reference>
<sequence length="342" mass="36831">MKLALPGRNKGPSKFEQAANGEMTLIEHVRELRTRLFRASLAVVAGFVVGFWLADWVFELLKQPYCDLPTMRQADGGCPMTQLGPADGFLLKLKIALWVGLIVSAPIWLYQLWAFIAPGLHKHERGYAYAFVALAAPLFTGGAVLAYYVVEKGLYFLLTSGVTGLDTQLEVTRYISFVTSLILLFGVAFLFPLVALMLNVVGLVSGARLLSWWRVAVFAFFLFAAVVTPTPDPFGMTVLALALSALYFMAVGVALLNDKRRGRGKSLYEGLDDDAVSPLDLGDTESVTAGDRVTASGPVSASGPVTVGEPVGASSPVSASGPIEPVEPIRPRPIERGFDDMT</sequence>
<proteinExistence type="inferred from homology"/>
<comment type="similarity">
    <text evidence="7">Belongs to the TatC family.</text>
</comment>
<keyword evidence="3 7" id="KW-0653">Protein transport</keyword>
<evidence type="ECO:0000256" key="2">
    <source>
        <dbReference type="ARBA" id="ARBA00022692"/>
    </source>
</evidence>
<feature type="region of interest" description="Disordered" evidence="8">
    <location>
        <begin position="289"/>
        <end position="342"/>
    </location>
</feature>
<evidence type="ECO:0000256" key="5">
    <source>
        <dbReference type="ARBA" id="ARBA00023010"/>
    </source>
</evidence>
<dbReference type="PRINTS" id="PR01840">
    <property type="entry name" value="TATCFAMILY"/>
</dbReference>
<dbReference type="GO" id="GO:0033281">
    <property type="term" value="C:TAT protein transport complex"/>
    <property type="evidence" value="ECO:0007669"/>
    <property type="project" value="UniProtKB-UniRule"/>
</dbReference>
<dbReference type="GO" id="GO:0009977">
    <property type="term" value="F:proton motive force dependent protein transmembrane transporter activity"/>
    <property type="evidence" value="ECO:0007669"/>
    <property type="project" value="TreeGrafter"/>
</dbReference>
<evidence type="ECO:0000256" key="7">
    <source>
        <dbReference type="HAMAP-Rule" id="MF_00902"/>
    </source>
</evidence>
<dbReference type="Pfam" id="PF00902">
    <property type="entry name" value="TatC"/>
    <property type="match status" value="1"/>
</dbReference>
<comment type="caution">
    <text evidence="9">The sequence shown here is derived from an EMBL/GenBank/DDBJ whole genome shotgun (WGS) entry which is preliminary data.</text>
</comment>
<dbReference type="PANTHER" id="PTHR30371:SF0">
    <property type="entry name" value="SEC-INDEPENDENT PROTEIN TRANSLOCASE PROTEIN TATC, CHLOROPLASTIC-RELATED"/>
    <property type="match status" value="1"/>
</dbReference>
<feature type="transmembrane region" description="Helical" evidence="7">
    <location>
        <begin position="174"/>
        <end position="198"/>
    </location>
</feature>
<feature type="transmembrane region" description="Helical" evidence="7">
    <location>
        <begin position="95"/>
        <end position="116"/>
    </location>
</feature>
<feature type="transmembrane region" description="Helical" evidence="7">
    <location>
        <begin position="210"/>
        <end position="228"/>
    </location>
</feature>
<dbReference type="HAMAP" id="MF_00902">
    <property type="entry name" value="TatC"/>
    <property type="match status" value="1"/>
</dbReference>
<evidence type="ECO:0000256" key="8">
    <source>
        <dbReference type="SAM" id="MobiDB-lite"/>
    </source>
</evidence>